<gene>
    <name evidence="1" type="ORF">CDA63_19960</name>
</gene>
<keyword evidence="2" id="KW-1185">Reference proteome</keyword>
<dbReference type="AlphaFoldDB" id="A0A246FFN7"/>
<reference evidence="1 2" key="1">
    <citation type="submission" date="2017-06" db="EMBL/GenBank/DDBJ databases">
        <title>Hymenobacter amundsenii sp. nov. isolated from regoliths in Antarctica.</title>
        <authorList>
            <person name="Sedlacek I."/>
            <person name="Kralova S."/>
            <person name="Pantucek R."/>
            <person name="Svec P."/>
            <person name="Holochova P."/>
            <person name="Stankova E."/>
            <person name="Vrbovska V."/>
            <person name="Busse H.-J."/>
        </authorList>
    </citation>
    <scope>NUCLEOTIDE SEQUENCE [LARGE SCALE GENOMIC DNA]</scope>
    <source>
        <strain evidence="1 2">CCM 8682</strain>
    </source>
</reference>
<name>A0A246FFN7_9BACT</name>
<evidence type="ECO:0000313" key="1">
    <source>
        <dbReference type="EMBL" id="OWP61334.1"/>
    </source>
</evidence>
<sequence>MVSAMEVIEAMKGPFAPVAVKRAIAQLLRPTQTLLAGDTQAELFRVQAAYALLDTYFGQVDRDWKNDV</sequence>
<accession>A0A246FFN7</accession>
<comment type="caution">
    <text evidence="1">The sequence shown here is derived from an EMBL/GenBank/DDBJ whole genome shotgun (WGS) entry which is preliminary data.</text>
</comment>
<organism evidence="1 2">
    <name type="scientific">Hymenobacter amundsenii</name>
    <dbReference type="NCBI Taxonomy" id="2006685"/>
    <lineage>
        <taxon>Bacteria</taxon>
        <taxon>Pseudomonadati</taxon>
        <taxon>Bacteroidota</taxon>
        <taxon>Cytophagia</taxon>
        <taxon>Cytophagales</taxon>
        <taxon>Hymenobacteraceae</taxon>
        <taxon>Hymenobacter</taxon>
    </lineage>
</organism>
<protein>
    <submittedName>
        <fullName evidence="1">Uncharacterized protein</fullName>
    </submittedName>
</protein>
<dbReference type="EMBL" id="NIRR01000085">
    <property type="protein sequence ID" value="OWP61334.1"/>
    <property type="molecule type" value="Genomic_DNA"/>
</dbReference>
<proteinExistence type="predicted"/>
<dbReference type="Proteomes" id="UP000197277">
    <property type="component" value="Unassembled WGS sequence"/>
</dbReference>
<evidence type="ECO:0000313" key="2">
    <source>
        <dbReference type="Proteomes" id="UP000197277"/>
    </source>
</evidence>